<dbReference type="Pfam" id="PF00512">
    <property type="entry name" value="HisKA"/>
    <property type="match status" value="1"/>
</dbReference>
<comment type="subcellular location">
    <subcellularLocation>
        <location evidence="2">Cell membrane</location>
        <topology evidence="2">Multi-pass membrane protein</topology>
    </subcellularLocation>
</comment>
<evidence type="ECO:0000256" key="5">
    <source>
        <dbReference type="ARBA" id="ARBA00022553"/>
    </source>
</evidence>
<evidence type="ECO:0000256" key="3">
    <source>
        <dbReference type="ARBA" id="ARBA00012438"/>
    </source>
</evidence>
<evidence type="ECO:0000256" key="11">
    <source>
        <dbReference type="ARBA" id="ARBA00022989"/>
    </source>
</evidence>
<evidence type="ECO:0000256" key="13">
    <source>
        <dbReference type="ARBA" id="ARBA00023136"/>
    </source>
</evidence>
<dbReference type="Proteomes" id="UP000615755">
    <property type="component" value="Unassembled WGS sequence"/>
</dbReference>
<evidence type="ECO:0000313" key="18">
    <source>
        <dbReference type="Proteomes" id="UP000615755"/>
    </source>
</evidence>
<evidence type="ECO:0000256" key="8">
    <source>
        <dbReference type="ARBA" id="ARBA00022741"/>
    </source>
</evidence>
<dbReference type="PANTHER" id="PTHR45528">
    <property type="entry name" value="SENSOR HISTIDINE KINASE CPXA"/>
    <property type="match status" value="1"/>
</dbReference>
<dbReference type="Gene3D" id="6.10.340.10">
    <property type="match status" value="1"/>
</dbReference>
<dbReference type="Pfam" id="PF02518">
    <property type="entry name" value="HATPase_c"/>
    <property type="match status" value="1"/>
</dbReference>
<dbReference type="RefSeq" id="WP_192508628.1">
    <property type="nucleotide sequence ID" value="NZ_AQGV01000013.1"/>
</dbReference>
<proteinExistence type="predicted"/>
<comment type="catalytic activity">
    <reaction evidence="1">
        <text>ATP + protein L-histidine = ADP + protein N-phospho-L-histidine.</text>
        <dbReference type="EC" id="2.7.13.3"/>
    </reaction>
</comment>
<comment type="caution">
    <text evidence="17">The sequence shown here is derived from an EMBL/GenBank/DDBJ whole genome shotgun (WGS) entry which is preliminary data.</text>
</comment>
<keyword evidence="5" id="KW-0597">Phosphoprotein</keyword>
<dbReference type="PROSITE" id="PS50109">
    <property type="entry name" value="HIS_KIN"/>
    <property type="match status" value="1"/>
</dbReference>
<dbReference type="SUPFAM" id="SSF55874">
    <property type="entry name" value="ATPase domain of HSP90 chaperone/DNA topoisomerase II/histidine kinase"/>
    <property type="match status" value="1"/>
</dbReference>
<dbReference type="PANTHER" id="PTHR45528:SF1">
    <property type="entry name" value="SENSOR HISTIDINE KINASE CPXA"/>
    <property type="match status" value="1"/>
</dbReference>
<keyword evidence="8" id="KW-0547">Nucleotide-binding</keyword>
<evidence type="ECO:0000256" key="6">
    <source>
        <dbReference type="ARBA" id="ARBA00022679"/>
    </source>
</evidence>
<dbReference type="GO" id="GO:0016301">
    <property type="term" value="F:kinase activity"/>
    <property type="evidence" value="ECO:0007669"/>
    <property type="project" value="UniProtKB-KW"/>
</dbReference>
<gene>
    <name evidence="17" type="primary">cpxA</name>
    <name evidence="17" type="ORF">PAUR_a3877</name>
</gene>
<feature type="transmembrane region" description="Helical" evidence="14">
    <location>
        <begin position="175"/>
        <end position="193"/>
    </location>
</feature>
<dbReference type="InterPro" id="IPR036890">
    <property type="entry name" value="HATPase_C_sf"/>
</dbReference>
<dbReference type="InterPro" id="IPR003660">
    <property type="entry name" value="HAMP_dom"/>
</dbReference>
<dbReference type="SUPFAM" id="SSF158472">
    <property type="entry name" value="HAMP domain-like"/>
    <property type="match status" value="1"/>
</dbReference>
<dbReference type="SUPFAM" id="SSF47384">
    <property type="entry name" value="Homodimeric domain of signal transducing histidine kinase"/>
    <property type="match status" value="1"/>
</dbReference>
<dbReference type="InterPro" id="IPR004358">
    <property type="entry name" value="Sig_transdc_His_kin-like_C"/>
</dbReference>
<evidence type="ECO:0000256" key="10">
    <source>
        <dbReference type="ARBA" id="ARBA00022840"/>
    </source>
</evidence>
<reference evidence="17 18" key="1">
    <citation type="submission" date="2015-03" db="EMBL/GenBank/DDBJ databases">
        <title>Genome sequence of Pseudoalteromonas aurantia.</title>
        <authorList>
            <person name="Xie B.-B."/>
            <person name="Rong J.-C."/>
            <person name="Qin Q.-L."/>
            <person name="Zhang Y.-Z."/>
        </authorList>
    </citation>
    <scope>NUCLEOTIDE SEQUENCE [LARGE SCALE GENOMIC DNA]</scope>
    <source>
        <strain evidence="17 18">208</strain>
    </source>
</reference>
<evidence type="ECO:0000313" key="17">
    <source>
        <dbReference type="EMBL" id="MBE0369386.1"/>
    </source>
</evidence>
<dbReference type="PROSITE" id="PS50885">
    <property type="entry name" value="HAMP"/>
    <property type="match status" value="1"/>
</dbReference>
<dbReference type="Gene3D" id="3.30.565.10">
    <property type="entry name" value="Histidine kinase-like ATPase, C-terminal domain"/>
    <property type="match status" value="1"/>
</dbReference>
<dbReference type="Pfam" id="PF00672">
    <property type="entry name" value="HAMP"/>
    <property type="match status" value="1"/>
</dbReference>
<evidence type="ECO:0000259" key="16">
    <source>
        <dbReference type="PROSITE" id="PS50885"/>
    </source>
</evidence>
<accession>A0ABR9EEI3</accession>
<dbReference type="SMART" id="SM00388">
    <property type="entry name" value="HisKA"/>
    <property type="match status" value="1"/>
</dbReference>
<evidence type="ECO:0000256" key="2">
    <source>
        <dbReference type="ARBA" id="ARBA00004651"/>
    </source>
</evidence>
<dbReference type="InterPro" id="IPR005467">
    <property type="entry name" value="His_kinase_dom"/>
</dbReference>
<dbReference type="PRINTS" id="PR00344">
    <property type="entry name" value="BCTRLSENSOR"/>
</dbReference>
<keyword evidence="11 14" id="KW-1133">Transmembrane helix</keyword>
<keyword evidence="10" id="KW-0067">ATP-binding</keyword>
<dbReference type="InterPro" id="IPR050398">
    <property type="entry name" value="HssS/ArlS-like"/>
</dbReference>
<sequence length="467" mass="52589">MFSWLNKYRPLNCTLSKPGSLVYQAFFGFWLTILGIFLMLLLLSQLHPEQLESKKLRGKMLGSLIHIQHNLERFVNIKHKPIAKALKHPRLSEHKWLYLSHKKIEESVSSRPNKQQLDLSLLFFESPTEPLFIVTDKYYAYGPLPVTLNSEEYQLFQIKALKAPAFLTRIKMLPFWLKGLAILLPSIVLSILFSRRLVAPLTELGKAAKKLAQGKLSARVTVPAKRHDEIASLMHDFNFMAERLSSSVHAHKQLLADVSHELRSPLTRLTLANAMAQDTQGTTQNGYLIRIEKEAKCLDQMLSDVLTLSRLEQNQQTLQLEEVSLDALMSNLLNDAHFEAEQKDRIFNSQPIPSVTLICDGSLLNSAIENVIRNAIKYAQNHISVSFSQTADSLSIFVHDDGFGVTDEALIRLCQPFYRVSDSRNRSSGGIGLGLAITKRAVCAHNGKLILKHNTPTGLAAEIRLPL</sequence>
<organism evidence="17 18">
    <name type="scientific">Pseudoalteromonas aurantia 208</name>
    <dbReference type="NCBI Taxonomy" id="1314867"/>
    <lineage>
        <taxon>Bacteria</taxon>
        <taxon>Pseudomonadati</taxon>
        <taxon>Pseudomonadota</taxon>
        <taxon>Gammaproteobacteria</taxon>
        <taxon>Alteromonadales</taxon>
        <taxon>Pseudoalteromonadaceae</taxon>
        <taxon>Pseudoalteromonas</taxon>
    </lineage>
</organism>
<feature type="domain" description="HAMP" evidence="16">
    <location>
        <begin position="195"/>
        <end position="249"/>
    </location>
</feature>
<dbReference type="Gene3D" id="1.10.287.130">
    <property type="match status" value="1"/>
</dbReference>
<evidence type="ECO:0000256" key="4">
    <source>
        <dbReference type="ARBA" id="ARBA00022475"/>
    </source>
</evidence>
<evidence type="ECO:0000256" key="14">
    <source>
        <dbReference type="SAM" id="Phobius"/>
    </source>
</evidence>
<dbReference type="CDD" id="cd00082">
    <property type="entry name" value="HisKA"/>
    <property type="match status" value="1"/>
</dbReference>
<dbReference type="SMART" id="SM00387">
    <property type="entry name" value="HATPase_c"/>
    <property type="match status" value="1"/>
</dbReference>
<evidence type="ECO:0000256" key="1">
    <source>
        <dbReference type="ARBA" id="ARBA00000085"/>
    </source>
</evidence>
<keyword evidence="12" id="KW-0902">Two-component regulatory system</keyword>
<feature type="transmembrane region" description="Helical" evidence="14">
    <location>
        <begin position="20"/>
        <end position="43"/>
    </location>
</feature>
<evidence type="ECO:0000259" key="15">
    <source>
        <dbReference type="PROSITE" id="PS50109"/>
    </source>
</evidence>
<dbReference type="CDD" id="cd06225">
    <property type="entry name" value="HAMP"/>
    <property type="match status" value="1"/>
</dbReference>
<evidence type="ECO:0000256" key="9">
    <source>
        <dbReference type="ARBA" id="ARBA00022777"/>
    </source>
</evidence>
<dbReference type="InterPro" id="IPR003594">
    <property type="entry name" value="HATPase_dom"/>
</dbReference>
<keyword evidence="4" id="KW-1003">Cell membrane</keyword>
<keyword evidence="9 17" id="KW-0418">Kinase</keyword>
<dbReference type="EC" id="2.7.13.3" evidence="3"/>
<name>A0ABR9EEI3_9GAMM</name>
<protein>
    <recommendedName>
        <fullName evidence="3">histidine kinase</fullName>
        <ecNumber evidence="3">2.7.13.3</ecNumber>
    </recommendedName>
</protein>
<keyword evidence="6" id="KW-0808">Transferase</keyword>
<evidence type="ECO:0000256" key="12">
    <source>
        <dbReference type="ARBA" id="ARBA00023012"/>
    </source>
</evidence>
<dbReference type="SMART" id="SM00304">
    <property type="entry name" value="HAMP"/>
    <property type="match status" value="1"/>
</dbReference>
<dbReference type="InterPro" id="IPR003661">
    <property type="entry name" value="HisK_dim/P_dom"/>
</dbReference>
<keyword evidence="13 14" id="KW-0472">Membrane</keyword>
<keyword evidence="18" id="KW-1185">Reference proteome</keyword>
<dbReference type="EMBL" id="AQGV01000013">
    <property type="protein sequence ID" value="MBE0369386.1"/>
    <property type="molecule type" value="Genomic_DNA"/>
</dbReference>
<feature type="domain" description="Histidine kinase" evidence="15">
    <location>
        <begin position="257"/>
        <end position="467"/>
    </location>
</feature>
<keyword evidence="7 14" id="KW-0812">Transmembrane</keyword>
<dbReference type="InterPro" id="IPR036097">
    <property type="entry name" value="HisK_dim/P_sf"/>
</dbReference>
<evidence type="ECO:0000256" key="7">
    <source>
        <dbReference type="ARBA" id="ARBA00022692"/>
    </source>
</evidence>